<dbReference type="OrthoDB" id="1321863at2"/>
<comment type="caution">
    <text evidence="3">The sequence shown here is derived from an EMBL/GenBank/DDBJ whole genome shotgun (WGS) entry which is preliminary data.</text>
</comment>
<evidence type="ECO:0000313" key="4">
    <source>
        <dbReference type="Proteomes" id="UP000298021"/>
    </source>
</evidence>
<keyword evidence="4" id="KW-1185">Reference proteome</keyword>
<dbReference type="EMBL" id="RKLY01000008">
    <property type="protein sequence ID" value="TGD23949.1"/>
    <property type="molecule type" value="Genomic_DNA"/>
</dbReference>
<gene>
    <name evidence="3" type="ORF">EGT49_04440</name>
</gene>
<reference evidence="3 4" key="1">
    <citation type="submission" date="2018-10" db="EMBL/GenBank/DDBJ databases">
        <title>Lactobacillus sp. R7 and Lactobacillus sp. R19 isolated from fermented mustard green product of Taiwan.</title>
        <authorList>
            <person name="Lin S.-T."/>
        </authorList>
    </citation>
    <scope>NUCLEOTIDE SEQUENCE [LARGE SCALE GENOMIC DNA]</scope>
    <source>
        <strain evidence="3 4">BCRC 81127</strain>
    </source>
</reference>
<dbReference type="Pfam" id="PF08861">
    <property type="entry name" value="DUF1828"/>
    <property type="match status" value="1"/>
</dbReference>
<protein>
    <submittedName>
        <fullName evidence="3">DUF1828 domain-containing protein</fullName>
    </submittedName>
</protein>
<sequence length="268" mass="30743">MLFFMIHRLKEGIEMMKSSWVEEYLDWLKEQYQISDLGNSEEIITPFVNSIGDNITIYVSPNEDGSITLTDDFDTIGDLTMMGVNLSLPSRKVYLNNIINEYGIHNVDGELFVVGSKGDFPMMKQNLVQAIIHIDDLLMTRKENVTSIFKEEVYSYFDENDFGGLKTYRPFGSSGNSYLIDYTIPKREHRPYRFINFTNSSSFASIATTGAMYGDISSGTEYNVKNSEFILIYNSEIASPSQKGFNIAERFNLKLIPWNNKHEILKLK</sequence>
<evidence type="ECO:0000259" key="1">
    <source>
        <dbReference type="Pfam" id="PF08861"/>
    </source>
</evidence>
<evidence type="ECO:0000259" key="2">
    <source>
        <dbReference type="Pfam" id="PF08862"/>
    </source>
</evidence>
<dbReference type="AlphaFoldDB" id="A0A4Z0JNI1"/>
<dbReference type="Pfam" id="PF08862">
    <property type="entry name" value="DUF1829"/>
    <property type="match status" value="1"/>
</dbReference>
<organism evidence="3 4">
    <name type="scientific">Companilactobacillus suantsaicola</name>
    <dbReference type="NCBI Taxonomy" id="2487723"/>
    <lineage>
        <taxon>Bacteria</taxon>
        <taxon>Bacillati</taxon>
        <taxon>Bacillota</taxon>
        <taxon>Bacilli</taxon>
        <taxon>Lactobacillales</taxon>
        <taxon>Lactobacillaceae</taxon>
        <taxon>Companilactobacillus</taxon>
    </lineage>
</organism>
<proteinExistence type="predicted"/>
<feature type="domain" description="DUF1829" evidence="2">
    <location>
        <begin position="172"/>
        <end position="260"/>
    </location>
</feature>
<dbReference type="InterPro" id="IPR014961">
    <property type="entry name" value="DUF1829"/>
</dbReference>
<dbReference type="InterPro" id="IPR014960">
    <property type="entry name" value="DUF1828"/>
</dbReference>
<evidence type="ECO:0000313" key="3">
    <source>
        <dbReference type="EMBL" id="TGD23949.1"/>
    </source>
</evidence>
<accession>A0A4Z0JNI1</accession>
<name>A0A4Z0JNI1_9LACO</name>
<dbReference type="Proteomes" id="UP000298021">
    <property type="component" value="Unassembled WGS sequence"/>
</dbReference>
<feature type="domain" description="DUF1828" evidence="1">
    <location>
        <begin position="45"/>
        <end position="134"/>
    </location>
</feature>